<proteinExistence type="predicted"/>
<reference evidence="1" key="1">
    <citation type="submission" date="2018-05" db="EMBL/GenBank/DDBJ databases">
        <title>Draft genome of Mucuna pruriens seed.</title>
        <authorList>
            <person name="Nnadi N.E."/>
            <person name="Vos R."/>
            <person name="Hasami M.H."/>
            <person name="Devisetty U.K."/>
            <person name="Aguiy J.C."/>
        </authorList>
    </citation>
    <scope>NUCLEOTIDE SEQUENCE [LARGE SCALE GENOMIC DNA]</scope>
    <source>
        <strain evidence="1">JCA_2017</strain>
    </source>
</reference>
<name>A0A371G5V8_MUCPR</name>
<accession>A0A371G5V8</accession>
<organism evidence="1 2">
    <name type="scientific">Mucuna pruriens</name>
    <name type="common">Velvet bean</name>
    <name type="synonym">Dolichos pruriens</name>
    <dbReference type="NCBI Taxonomy" id="157652"/>
    <lineage>
        <taxon>Eukaryota</taxon>
        <taxon>Viridiplantae</taxon>
        <taxon>Streptophyta</taxon>
        <taxon>Embryophyta</taxon>
        <taxon>Tracheophyta</taxon>
        <taxon>Spermatophyta</taxon>
        <taxon>Magnoliopsida</taxon>
        <taxon>eudicotyledons</taxon>
        <taxon>Gunneridae</taxon>
        <taxon>Pentapetalae</taxon>
        <taxon>rosids</taxon>
        <taxon>fabids</taxon>
        <taxon>Fabales</taxon>
        <taxon>Fabaceae</taxon>
        <taxon>Papilionoideae</taxon>
        <taxon>50 kb inversion clade</taxon>
        <taxon>NPAAA clade</taxon>
        <taxon>indigoferoid/millettioid clade</taxon>
        <taxon>Phaseoleae</taxon>
        <taxon>Mucuna</taxon>
    </lineage>
</organism>
<keyword evidence="2" id="KW-1185">Reference proteome</keyword>
<sequence>MLEVGDLLVRSEKETHRREVDIKMMSSSFNLEDLSPRSRLMVEYMKKLEAKMKKLERGLEFVKLDLYSVNARIRSWSKTRKRRKEVTPWFGEMKLPCRLSHENTFIESWE</sequence>
<gene>
    <name evidence="1" type="ORF">CR513_32766</name>
</gene>
<protein>
    <submittedName>
        <fullName evidence="1">Uncharacterized protein</fullName>
    </submittedName>
</protein>
<dbReference type="Proteomes" id="UP000257109">
    <property type="component" value="Unassembled WGS sequence"/>
</dbReference>
<comment type="caution">
    <text evidence="1">The sequence shown here is derived from an EMBL/GenBank/DDBJ whole genome shotgun (WGS) entry which is preliminary data.</text>
</comment>
<feature type="non-terminal residue" evidence="1">
    <location>
        <position position="110"/>
    </location>
</feature>
<dbReference type="AlphaFoldDB" id="A0A371G5V8"/>
<evidence type="ECO:0000313" key="2">
    <source>
        <dbReference type="Proteomes" id="UP000257109"/>
    </source>
</evidence>
<evidence type="ECO:0000313" key="1">
    <source>
        <dbReference type="EMBL" id="RDX85959.1"/>
    </source>
</evidence>
<dbReference type="EMBL" id="QJKJ01006651">
    <property type="protein sequence ID" value="RDX85959.1"/>
    <property type="molecule type" value="Genomic_DNA"/>
</dbReference>